<dbReference type="PROSITE" id="PS51898">
    <property type="entry name" value="TYR_RECOMBINASE"/>
    <property type="match status" value="1"/>
</dbReference>
<accession>A0A0K8MDR7</accession>
<dbReference type="GO" id="GO:0003677">
    <property type="term" value="F:DNA binding"/>
    <property type="evidence" value="ECO:0007669"/>
    <property type="project" value="UniProtKB-KW"/>
</dbReference>
<dbReference type="InterPro" id="IPR050808">
    <property type="entry name" value="Phage_Integrase"/>
</dbReference>
<name>A0A0K8MDR7_9PROT</name>
<keyword evidence="2" id="KW-0229">DNA integration</keyword>
<dbReference type="InterPro" id="IPR013762">
    <property type="entry name" value="Integrase-like_cat_sf"/>
</dbReference>
<dbReference type="Pfam" id="PF00589">
    <property type="entry name" value="Phage_integrase"/>
    <property type="match status" value="1"/>
</dbReference>
<dbReference type="InterPro" id="IPR002104">
    <property type="entry name" value="Integrase_catalytic"/>
</dbReference>
<dbReference type="PANTHER" id="PTHR30629">
    <property type="entry name" value="PROPHAGE INTEGRASE"/>
    <property type="match status" value="1"/>
</dbReference>
<keyword evidence="7" id="KW-1185">Reference proteome</keyword>
<comment type="similarity">
    <text evidence="1">Belongs to the 'phage' integrase family.</text>
</comment>
<dbReference type="GO" id="GO:0015074">
    <property type="term" value="P:DNA integration"/>
    <property type="evidence" value="ECO:0007669"/>
    <property type="project" value="UniProtKB-KW"/>
</dbReference>
<dbReference type="InterPro" id="IPR011010">
    <property type="entry name" value="DNA_brk_join_enz"/>
</dbReference>
<dbReference type="OrthoDB" id="6388170at2"/>
<evidence type="ECO:0000256" key="1">
    <source>
        <dbReference type="ARBA" id="ARBA00008857"/>
    </source>
</evidence>
<dbReference type="InterPro" id="IPR025166">
    <property type="entry name" value="Integrase_DNA_bind_dom"/>
</dbReference>
<keyword evidence="3" id="KW-0238">DNA-binding</keyword>
<keyword evidence="4" id="KW-0233">DNA recombination</keyword>
<organism evidence="6 7">
    <name type="scientific">Caedimonas varicaedens</name>
    <dbReference type="NCBI Taxonomy" id="1629334"/>
    <lineage>
        <taxon>Bacteria</taxon>
        <taxon>Pseudomonadati</taxon>
        <taxon>Pseudomonadota</taxon>
        <taxon>Alphaproteobacteria</taxon>
        <taxon>Holosporales</taxon>
        <taxon>Caedimonadaceae</taxon>
        <taxon>Caedimonas</taxon>
    </lineage>
</organism>
<gene>
    <name evidence="6" type="primary">intA</name>
    <name evidence="6" type="ORF">Cva_01015</name>
</gene>
<dbReference type="Pfam" id="PF13356">
    <property type="entry name" value="Arm-DNA-bind_3"/>
    <property type="match status" value="1"/>
</dbReference>
<dbReference type="GO" id="GO:0006310">
    <property type="term" value="P:DNA recombination"/>
    <property type="evidence" value="ECO:0007669"/>
    <property type="project" value="UniProtKB-KW"/>
</dbReference>
<evidence type="ECO:0000259" key="5">
    <source>
        <dbReference type="PROSITE" id="PS51898"/>
    </source>
</evidence>
<dbReference type="EMBL" id="BBVC01000050">
    <property type="protein sequence ID" value="GAO98363.1"/>
    <property type="molecule type" value="Genomic_DNA"/>
</dbReference>
<dbReference type="Gene3D" id="1.10.443.10">
    <property type="entry name" value="Intergrase catalytic core"/>
    <property type="match status" value="1"/>
</dbReference>
<dbReference type="AlphaFoldDB" id="A0A0K8MDR7"/>
<proteinExistence type="inferred from homology"/>
<evidence type="ECO:0000313" key="7">
    <source>
        <dbReference type="Proteomes" id="UP000036771"/>
    </source>
</evidence>
<evidence type="ECO:0000256" key="3">
    <source>
        <dbReference type="ARBA" id="ARBA00023125"/>
    </source>
</evidence>
<sequence>MKQQENSFNFTKKTLDSLSLPETGKRLYFYDTRIRGLELMVTEQGTKSFKVYRKCNGKPVRVTLGKYPEMSVENARNNAQRVIAEMLRGKNPNSEKKNLRAEISFGEMFSLFMERYSKQNKKTWKTDEKDILRFLGHWFQRKLSSITKQDIQSLHEKIRKENGLYQANRLLARIHIIYNKAIEWGWKGTNPAQGVKKFKEKSRDRFLHPDELPRFFESLDAEENDAIRDYIYISLLTGVRKSNVLSMRWEDIHLERREWLIPETKNGESLRVHLIEKVIDILKDRAQKYGQREWVFEGYGVTGHLVEPKAGWKRILQRACIKDLRLHDLRRTLGSWQAATGANSFMIGQSLGHKSPQSTAVYARLNIDPVRDSVEKATQAILNHASR</sequence>
<feature type="domain" description="Tyr recombinase" evidence="5">
    <location>
        <begin position="202"/>
        <end position="375"/>
    </location>
</feature>
<dbReference type="CDD" id="cd00796">
    <property type="entry name" value="INT_Rci_Hp1_C"/>
    <property type="match status" value="1"/>
</dbReference>
<dbReference type="Gene3D" id="3.30.160.390">
    <property type="entry name" value="Integrase, DNA-binding domain"/>
    <property type="match status" value="1"/>
</dbReference>
<dbReference type="Gene3D" id="1.10.150.130">
    <property type="match status" value="1"/>
</dbReference>
<dbReference type="SUPFAM" id="SSF56349">
    <property type="entry name" value="DNA breaking-rejoining enzymes"/>
    <property type="match status" value="1"/>
</dbReference>
<reference evidence="6 7" key="1">
    <citation type="submission" date="2015-03" db="EMBL/GenBank/DDBJ databases">
        <title>Caedibacter varicaedens, whole genome shotgun sequence.</title>
        <authorList>
            <person name="Suzuki H."/>
            <person name="Dapper A.L."/>
            <person name="Gibson A.K."/>
            <person name="Jackson C."/>
            <person name="Lee H."/>
            <person name="Pejaver V.R."/>
            <person name="Doak T."/>
            <person name="Lynch M."/>
        </authorList>
    </citation>
    <scope>NUCLEOTIDE SEQUENCE [LARGE SCALE GENOMIC DNA]</scope>
</reference>
<dbReference type="InterPro" id="IPR010998">
    <property type="entry name" value="Integrase_recombinase_N"/>
</dbReference>
<dbReference type="PANTHER" id="PTHR30629:SF2">
    <property type="entry name" value="PROPHAGE INTEGRASE INTS-RELATED"/>
    <property type="match status" value="1"/>
</dbReference>
<dbReference type="InterPro" id="IPR038488">
    <property type="entry name" value="Integrase_DNA-bd_sf"/>
</dbReference>
<evidence type="ECO:0000256" key="4">
    <source>
        <dbReference type="ARBA" id="ARBA00023172"/>
    </source>
</evidence>
<dbReference type="STRING" id="1629334.Cva_01015"/>
<evidence type="ECO:0000256" key="2">
    <source>
        <dbReference type="ARBA" id="ARBA00022908"/>
    </source>
</evidence>
<protein>
    <submittedName>
        <fullName evidence="6">Prophage CP4-57 integrase</fullName>
    </submittedName>
</protein>
<evidence type="ECO:0000313" key="6">
    <source>
        <dbReference type="EMBL" id="GAO98363.1"/>
    </source>
</evidence>
<dbReference type="Proteomes" id="UP000036771">
    <property type="component" value="Unassembled WGS sequence"/>
</dbReference>
<comment type="caution">
    <text evidence="6">The sequence shown here is derived from an EMBL/GenBank/DDBJ whole genome shotgun (WGS) entry which is preliminary data.</text>
</comment>